<dbReference type="InterPro" id="IPR051910">
    <property type="entry name" value="ComF/GntX_DNA_util-trans"/>
</dbReference>
<feature type="domain" description="Phosphoribosyltransferase" evidence="2">
    <location>
        <begin position="141"/>
        <end position="216"/>
    </location>
</feature>
<evidence type="ECO:0000259" key="2">
    <source>
        <dbReference type="Pfam" id="PF00156"/>
    </source>
</evidence>
<dbReference type="CDD" id="cd06223">
    <property type="entry name" value="PRTases_typeI"/>
    <property type="match status" value="1"/>
</dbReference>
<dbReference type="Pfam" id="PF00156">
    <property type="entry name" value="Pribosyltran"/>
    <property type="match status" value="1"/>
</dbReference>
<dbReference type="Gene3D" id="3.40.50.2020">
    <property type="match status" value="1"/>
</dbReference>
<evidence type="ECO:0000256" key="1">
    <source>
        <dbReference type="ARBA" id="ARBA00008007"/>
    </source>
</evidence>
<sequence>MSVTNIPIIARAKTLILDFFFPKNPLAEIIENLPLHVFMAKTQRDLSGRAIFSYRDPIVNCAVRELKYRGNRKIASLLAATLFEEIASQEDETSPFLGGKKPLLIPVPISKKRRRQRGFNQCELLLSSMPPEYANFFETGLNLLIKPKETKTQTGSVTREKRLTNLHGAFEVASPGKVAGRRIIVVDDVTTTGATFEEARRALRRAGARDIKFIAVAH</sequence>
<comment type="caution">
    <text evidence="3">The sequence shown here is derived from an EMBL/GenBank/DDBJ whole genome shotgun (WGS) entry which is preliminary data.</text>
</comment>
<organism evidence="3 4">
    <name type="scientific">Candidatus Taylorbacteria bacterium RIFCSPLOWO2_02_FULL_46_40</name>
    <dbReference type="NCBI Taxonomy" id="1802329"/>
    <lineage>
        <taxon>Bacteria</taxon>
        <taxon>Candidatus Tayloriibacteriota</taxon>
    </lineage>
</organism>
<name>A0A1G2P0D8_9BACT</name>
<comment type="similarity">
    <text evidence="1">Belongs to the ComF/GntX family.</text>
</comment>
<dbReference type="InterPro" id="IPR000836">
    <property type="entry name" value="PRTase_dom"/>
</dbReference>
<protein>
    <recommendedName>
        <fullName evidence="2">Phosphoribosyltransferase domain-containing protein</fullName>
    </recommendedName>
</protein>
<dbReference type="SUPFAM" id="SSF53271">
    <property type="entry name" value="PRTase-like"/>
    <property type="match status" value="1"/>
</dbReference>
<accession>A0A1G2P0D8</accession>
<evidence type="ECO:0000313" key="4">
    <source>
        <dbReference type="Proteomes" id="UP000176429"/>
    </source>
</evidence>
<dbReference type="Proteomes" id="UP000176429">
    <property type="component" value="Unassembled WGS sequence"/>
</dbReference>
<evidence type="ECO:0000313" key="3">
    <source>
        <dbReference type="EMBL" id="OHA41753.1"/>
    </source>
</evidence>
<proteinExistence type="inferred from homology"/>
<dbReference type="PANTHER" id="PTHR47505">
    <property type="entry name" value="DNA UTILIZATION PROTEIN YHGH"/>
    <property type="match status" value="1"/>
</dbReference>
<gene>
    <name evidence="3" type="ORF">A3H68_00920</name>
</gene>
<dbReference type="EMBL" id="MHSH01000019">
    <property type="protein sequence ID" value="OHA41753.1"/>
    <property type="molecule type" value="Genomic_DNA"/>
</dbReference>
<dbReference type="AlphaFoldDB" id="A0A1G2P0D8"/>
<dbReference type="PANTHER" id="PTHR47505:SF1">
    <property type="entry name" value="DNA UTILIZATION PROTEIN YHGH"/>
    <property type="match status" value="1"/>
</dbReference>
<reference evidence="3 4" key="1">
    <citation type="journal article" date="2016" name="Nat. Commun.">
        <title>Thousands of microbial genomes shed light on interconnected biogeochemical processes in an aquifer system.</title>
        <authorList>
            <person name="Anantharaman K."/>
            <person name="Brown C.T."/>
            <person name="Hug L.A."/>
            <person name="Sharon I."/>
            <person name="Castelle C.J."/>
            <person name="Probst A.J."/>
            <person name="Thomas B.C."/>
            <person name="Singh A."/>
            <person name="Wilkins M.J."/>
            <person name="Karaoz U."/>
            <person name="Brodie E.L."/>
            <person name="Williams K.H."/>
            <person name="Hubbard S.S."/>
            <person name="Banfield J.F."/>
        </authorList>
    </citation>
    <scope>NUCLEOTIDE SEQUENCE [LARGE SCALE GENOMIC DNA]</scope>
</reference>
<dbReference type="InterPro" id="IPR029057">
    <property type="entry name" value="PRTase-like"/>
</dbReference>